<protein>
    <recommendedName>
        <fullName evidence="4">F-box/LRR-repeat protein</fullName>
    </recommendedName>
</protein>
<organism evidence="2 3">
    <name type="scientific">Capsicum annuum</name>
    <name type="common">Capsicum pepper</name>
    <dbReference type="NCBI Taxonomy" id="4072"/>
    <lineage>
        <taxon>Eukaryota</taxon>
        <taxon>Viridiplantae</taxon>
        <taxon>Streptophyta</taxon>
        <taxon>Embryophyta</taxon>
        <taxon>Tracheophyta</taxon>
        <taxon>Spermatophyta</taxon>
        <taxon>Magnoliopsida</taxon>
        <taxon>eudicotyledons</taxon>
        <taxon>Gunneridae</taxon>
        <taxon>Pentapetalae</taxon>
        <taxon>asterids</taxon>
        <taxon>lamiids</taxon>
        <taxon>Solanales</taxon>
        <taxon>Solanaceae</taxon>
        <taxon>Solanoideae</taxon>
        <taxon>Capsiceae</taxon>
        <taxon>Capsicum</taxon>
    </lineage>
</organism>
<evidence type="ECO:0000256" key="1">
    <source>
        <dbReference type="SAM" id="SignalP"/>
    </source>
</evidence>
<reference evidence="2 3" key="2">
    <citation type="journal article" date="2017" name="Genome Biol.">
        <title>New reference genome sequences of hot pepper reveal the massive evolution of plant disease-resistance genes by retroduplication.</title>
        <authorList>
            <person name="Kim S."/>
            <person name="Park J."/>
            <person name="Yeom S.I."/>
            <person name="Kim Y.M."/>
            <person name="Seo E."/>
            <person name="Kim K.T."/>
            <person name="Kim M.S."/>
            <person name="Lee J.M."/>
            <person name="Cheong K."/>
            <person name="Shin H.S."/>
            <person name="Kim S.B."/>
            <person name="Han K."/>
            <person name="Lee J."/>
            <person name="Park M."/>
            <person name="Lee H.A."/>
            <person name="Lee H.Y."/>
            <person name="Lee Y."/>
            <person name="Oh S."/>
            <person name="Lee J.H."/>
            <person name="Choi E."/>
            <person name="Choi E."/>
            <person name="Lee S.E."/>
            <person name="Jeon J."/>
            <person name="Kim H."/>
            <person name="Choi G."/>
            <person name="Song H."/>
            <person name="Lee J."/>
            <person name="Lee S.C."/>
            <person name="Kwon J.K."/>
            <person name="Lee H.Y."/>
            <person name="Koo N."/>
            <person name="Hong Y."/>
            <person name="Kim R.W."/>
            <person name="Kang W.H."/>
            <person name="Huh J.H."/>
            <person name="Kang B.C."/>
            <person name="Yang T.J."/>
            <person name="Lee Y.H."/>
            <person name="Bennetzen J.L."/>
            <person name="Choi D."/>
        </authorList>
    </citation>
    <scope>NUCLEOTIDE SEQUENCE [LARGE SCALE GENOMIC DNA]</scope>
    <source>
        <strain evidence="3">cv. CM334</strain>
    </source>
</reference>
<comment type="caution">
    <text evidence="2">The sequence shown here is derived from an EMBL/GenBank/DDBJ whole genome shotgun (WGS) entry which is preliminary data.</text>
</comment>
<keyword evidence="3" id="KW-1185">Reference proteome</keyword>
<dbReference type="EMBL" id="AYRZ02000003">
    <property type="protein sequence ID" value="PHT87155.1"/>
    <property type="molecule type" value="Genomic_DNA"/>
</dbReference>
<dbReference type="InterPro" id="IPR032675">
    <property type="entry name" value="LRR_dom_sf"/>
</dbReference>
<dbReference type="SUPFAM" id="SSF52058">
    <property type="entry name" value="L domain-like"/>
    <property type="match status" value="1"/>
</dbReference>
<dbReference type="OMA" id="PRFITCE"/>
<feature type="signal peptide" evidence="1">
    <location>
        <begin position="1"/>
        <end position="23"/>
    </location>
</feature>
<dbReference type="Gramene" id="PHT87155">
    <property type="protein sequence ID" value="PHT87155"/>
    <property type="gene ID" value="T459_09261"/>
</dbReference>
<sequence>MGQCNILLASTLVSFLPNLEVLSLRCTMLSKPTLVIILEGLKKLRVLNISHCIITEDDPPTPMKFMTELDKTILEKASRLDEFLTCMIDSCIMCQCTLDDKGEKRWRRYEDQ</sequence>
<evidence type="ECO:0000313" key="3">
    <source>
        <dbReference type="Proteomes" id="UP000222542"/>
    </source>
</evidence>
<dbReference type="AlphaFoldDB" id="A0A2G2ZYV3"/>
<reference evidence="2 3" key="1">
    <citation type="journal article" date="2014" name="Nat. Genet.">
        <title>Genome sequence of the hot pepper provides insights into the evolution of pungency in Capsicum species.</title>
        <authorList>
            <person name="Kim S."/>
            <person name="Park M."/>
            <person name="Yeom S.I."/>
            <person name="Kim Y.M."/>
            <person name="Lee J.M."/>
            <person name="Lee H.A."/>
            <person name="Seo E."/>
            <person name="Choi J."/>
            <person name="Cheong K."/>
            <person name="Kim K.T."/>
            <person name="Jung K."/>
            <person name="Lee G.W."/>
            <person name="Oh S.K."/>
            <person name="Bae C."/>
            <person name="Kim S.B."/>
            <person name="Lee H.Y."/>
            <person name="Kim S.Y."/>
            <person name="Kim M.S."/>
            <person name="Kang B.C."/>
            <person name="Jo Y.D."/>
            <person name="Yang H.B."/>
            <person name="Jeong H.J."/>
            <person name="Kang W.H."/>
            <person name="Kwon J.K."/>
            <person name="Shin C."/>
            <person name="Lim J.Y."/>
            <person name="Park J.H."/>
            <person name="Huh J.H."/>
            <person name="Kim J.S."/>
            <person name="Kim B.D."/>
            <person name="Cohen O."/>
            <person name="Paran I."/>
            <person name="Suh M.C."/>
            <person name="Lee S.B."/>
            <person name="Kim Y.K."/>
            <person name="Shin Y."/>
            <person name="Noh S.J."/>
            <person name="Park J."/>
            <person name="Seo Y.S."/>
            <person name="Kwon S.Y."/>
            <person name="Kim H.A."/>
            <person name="Park J.M."/>
            <person name="Kim H.J."/>
            <person name="Choi S.B."/>
            <person name="Bosland P.W."/>
            <person name="Reeves G."/>
            <person name="Jo S.H."/>
            <person name="Lee B.W."/>
            <person name="Cho H.T."/>
            <person name="Choi H.S."/>
            <person name="Lee M.S."/>
            <person name="Yu Y."/>
            <person name="Do Choi Y."/>
            <person name="Park B.S."/>
            <person name="van Deynze A."/>
            <person name="Ashrafi H."/>
            <person name="Hill T."/>
            <person name="Kim W.T."/>
            <person name="Pai H.S."/>
            <person name="Ahn H.K."/>
            <person name="Yeam I."/>
            <person name="Giovannoni J.J."/>
            <person name="Rose J.K."/>
            <person name="Sorensen I."/>
            <person name="Lee S.J."/>
            <person name="Kim R.W."/>
            <person name="Choi I.Y."/>
            <person name="Choi B.S."/>
            <person name="Lim J.S."/>
            <person name="Lee Y.H."/>
            <person name="Choi D."/>
        </authorList>
    </citation>
    <scope>NUCLEOTIDE SEQUENCE [LARGE SCALE GENOMIC DNA]</scope>
    <source>
        <strain evidence="3">cv. CM334</strain>
    </source>
</reference>
<evidence type="ECO:0008006" key="4">
    <source>
        <dbReference type="Google" id="ProtNLM"/>
    </source>
</evidence>
<proteinExistence type="predicted"/>
<dbReference type="Proteomes" id="UP000222542">
    <property type="component" value="Unassembled WGS sequence"/>
</dbReference>
<accession>A0A2G2ZYV3</accession>
<dbReference type="Gene3D" id="3.80.10.10">
    <property type="entry name" value="Ribonuclease Inhibitor"/>
    <property type="match status" value="1"/>
</dbReference>
<feature type="chain" id="PRO_5013740531" description="F-box/LRR-repeat protein" evidence="1">
    <location>
        <begin position="24"/>
        <end position="112"/>
    </location>
</feature>
<gene>
    <name evidence="2" type="ORF">T459_09261</name>
</gene>
<evidence type="ECO:0000313" key="2">
    <source>
        <dbReference type="EMBL" id="PHT87155.1"/>
    </source>
</evidence>
<keyword evidence="1" id="KW-0732">Signal</keyword>
<name>A0A2G2ZYV3_CAPAN</name>